<evidence type="ECO:0000313" key="3">
    <source>
        <dbReference type="EMBL" id="ODM98175.1"/>
    </source>
</evidence>
<evidence type="ECO:0000256" key="2">
    <source>
        <dbReference type="SAM" id="Phobius"/>
    </source>
</evidence>
<dbReference type="EMBL" id="LJIJ01000375">
    <property type="protein sequence ID" value="ODM98175.1"/>
    <property type="molecule type" value="Genomic_DNA"/>
</dbReference>
<name>A0A1D2MZU4_ORCCI</name>
<feature type="region of interest" description="Disordered" evidence="1">
    <location>
        <begin position="1"/>
        <end position="25"/>
    </location>
</feature>
<organism evidence="3 4">
    <name type="scientific">Orchesella cincta</name>
    <name type="common">Springtail</name>
    <name type="synonym">Podura cincta</name>
    <dbReference type="NCBI Taxonomy" id="48709"/>
    <lineage>
        <taxon>Eukaryota</taxon>
        <taxon>Metazoa</taxon>
        <taxon>Ecdysozoa</taxon>
        <taxon>Arthropoda</taxon>
        <taxon>Hexapoda</taxon>
        <taxon>Collembola</taxon>
        <taxon>Entomobryomorpha</taxon>
        <taxon>Entomobryoidea</taxon>
        <taxon>Orchesellidae</taxon>
        <taxon>Orchesellinae</taxon>
        <taxon>Orchesella</taxon>
    </lineage>
</organism>
<keyword evidence="2" id="KW-1133">Transmembrane helix</keyword>
<keyword evidence="2" id="KW-0812">Transmembrane</keyword>
<accession>A0A1D2MZU4</accession>
<gene>
    <name evidence="3" type="ORF">Ocin01_08511</name>
</gene>
<evidence type="ECO:0000256" key="1">
    <source>
        <dbReference type="SAM" id="MobiDB-lite"/>
    </source>
</evidence>
<dbReference type="Proteomes" id="UP000094527">
    <property type="component" value="Unassembled WGS sequence"/>
</dbReference>
<proteinExistence type="predicted"/>
<feature type="transmembrane region" description="Helical" evidence="2">
    <location>
        <begin position="73"/>
        <end position="90"/>
    </location>
</feature>
<keyword evidence="2" id="KW-0472">Membrane</keyword>
<reference evidence="3 4" key="1">
    <citation type="journal article" date="2016" name="Genome Biol. Evol.">
        <title>Gene Family Evolution Reflects Adaptation to Soil Environmental Stressors in the Genome of the Collembolan Orchesella cincta.</title>
        <authorList>
            <person name="Faddeeva-Vakhrusheva A."/>
            <person name="Derks M.F."/>
            <person name="Anvar S.Y."/>
            <person name="Agamennone V."/>
            <person name="Suring W."/>
            <person name="Smit S."/>
            <person name="van Straalen N.M."/>
            <person name="Roelofs D."/>
        </authorList>
    </citation>
    <scope>NUCLEOTIDE SEQUENCE [LARGE SCALE GENOMIC DNA]</scope>
    <source>
        <tissue evidence="3">Mixed pool</tissue>
    </source>
</reference>
<evidence type="ECO:0000313" key="4">
    <source>
        <dbReference type="Proteomes" id="UP000094527"/>
    </source>
</evidence>
<keyword evidence="4" id="KW-1185">Reference proteome</keyword>
<protein>
    <submittedName>
        <fullName evidence="3">Uncharacterized protein</fullName>
    </submittedName>
</protein>
<comment type="caution">
    <text evidence="3">The sequence shown here is derived from an EMBL/GenBank/DDBJ whole genome shotgun (WGS) entry which is preliminary data.</text>
</comment>
<dbReference type="AlphaFoldDB" id="A0A1D2MZU4"/>
<sequence length="165" mass="18307">MSSFESGSHPRAALKPTTLPHGIVEDGAGERITGTLNIKPVPSIELVSTASGTDHAHRNENPCPTVMFISMRITFYVIVLLVTIGFTLAACKFTNIWDPCEHFYINRTECTVTSYMKGMLYHTDCTEEHYCVLPGFESNVKRQGWSLHRPNKTTSETTEAPVIAS</sequence>